<feature type="transmembrane region" description="Helical" evidence="1">
    <location>
        <begin position="42"/>
        <end position="59"/>
    </location>
</feature>
<name>A0A8J7JX09_9CYAN</name>
<proteinExistence type="predicted"/>
<accession>A0A8J7JX09</accession>
<reference evidence="2" key="1">
    <citation type="submission" date="2020-10" db="EMBL/GenBank/DDBJ databases">
        <authorList>
            <person name="Castelo-Branco R."/>
            <person name="Eusebio N."/>
            <person name="Adriana R."/>
            <person name="Vieira A."/>
            <person name="Brugerolle De Fraissinette N."/>
            <person name="Rezende De Castro R."/>
            <person name="Schneider M.P."/>
            <person name="Vasconcelos V."/>
            <person name="Leao P.N."/>
        </authorList>
    </citation>
    <scope>NUCLEOTIDE SEQUENCE</scope>
    <source>
        <strain evidence="2">LEGE 06105</strain>
    </source>
</reference>
<dbReference type="RefSeq" id="WP_193924644.1">
    <property type="nucleotide sequence ID" value="NZ_JADEWL010000147.1"/>
</dbReference>
<dbReference type="AlphaFoldDB" id="A0A8J7JX09"/>
<sequence length="181" mass="20373">METSSIFRLSPLIRITLLSLYVALTLPLPVLADVTNAPVPSALLWVGIVGGFVILYAVLTERVILNEQGIQVVYAAWVPKLFRKGWSLPWSEVQQLKPRTTGQGGIVYYFLSKDEKAYLLPMRVAGFARLVRIVQEKTGIDTTDVYPLAQPWMYLILLTFTLLMFLVDGWTILTATKIGNW</sequence>
<organism evidence="2 3">
    <name type="scientific">Plectonema cf. radiosum LEGE 06105</name>
    <dbReference type="NCBI Taxonomy" id="945769"/>
    <lineage>
        <taxon>Bacteria</taxon>
        <taxon>Bacillati</taxon>
        <taxon>Cyanobacteriota</taxon>
        <taxon>Cyanophyceae</taxon>
        <taxon>Oscillatoriophycideae</taxon>
        <taxon>Oscillatoriales</taxon>
        <taxon>Microcoleaceae</taxon>
        <taxon>Plectonema</taxon>
    </lineage>
</organism>
<keyword evidence="3" id="KW-1185">Reference proteome</keyword>
<protein>
    <submittedName>
        <fullName evidence="2">Uncharacterized protein</fullName>
    </submittedName>
</protein>
<keyword evidence="1" id="KW-0812">Transmembrane</keyword>
<dbReference type="EMBL" id="JADEWL010000147">
    <property type="protein sequence ID" value="MBE9216205.1"/>
    <property type="molecule type" value="Genomic_DNA"/>
</dbReference>
<evidence type="ECO:0000256" key="1">
    <source>
        <dbReference type="SAM" id="Phobius"/>
    </source>
</evidence>
<gene>
    <name evidence="2" type="ORF">IQ247_26690</name>
</gene>
<feature type="transmembrane region" description="Helical" evidence="1">
    <location>
        <begin position="152"/>
        <end position="173"/>
    </location>
</feature>
<evidence type="ECO:0000313" key="3">
    <source>
        <dbReference type="Proteomes" id="UP000620559"/>
    </source>
</evidence>
<evidence type="ECO:0000313" key="2">
    <source>
        <dbReference type="EMBL" id="MBE9216205.1"/>
    </source>
</evidence>
<dbReference type="Proteomes" id="UP000620559">
    <property type="component" value="Unassembled WGS sequence"/>
</dbReference>
<comment type="caution">
    <text evidence="2">The sequence shown here is derived from an EMBL/GenBank/DDBJ whole genome shotgun (WGS) entry which is preliminary data.</text>
</comment>
<keyword evidence="1" id="KW-0472">Membrane</keyword>
<keyword evidence="1" id="KW-1133">Transmembrane helix</keyword>